<reference evidence="1 2" key="2">
    <citation type="submission" date="2018-03" db="EMBL/GenBank/DDBJ databases">
        <title>The ancient ancestry and fast evolution of plastids.</title>
        <authorList>
            <person name="Moore K.R."/>
            <person name="Magnabosco C."/>
            <person name="Momper L."/>
            <person name="Gold D.A."/>
            <person name="Bosak T."/>
            <person name="Fournier G.P."/>
        </authorList>
    </citation>
    <scope>NUCLEOTIDE SEQUENCE [LARGE SCALE GENOMIC DNA]</scope>
    <source>
        <strain evidence="1 2">ULC18</strain>
    </source>
</reference>
<dbReference type="OrthoDB" id="460412at2"/>
<dbReference type="GO" id="GO:0016301">
    <property type="term" value="F:kinase activity"/>
    <property type="evidence" value="ECO:0007669"/>
    <property type="project" value="UniProtKB-KW"/>
</dbReference>
<keyword evidence="1" id="KW-0418">Kinase</keyword>
<accession>A0A2T1E1F3</accession>
<keyword evidence="1" id="KW-0808">Transferase</keyword>
<keyword evidence="2" id="KW-1185">Reference proteome</keyword>
<evidence type="ECO:0000313" key="1">
    <source>
        <dbReference type="EMBL" id="PSB26585.1"/>
    </source>
</evidence>
<dbReference type="Proteomes" id="UP000239576">
    <property type="component" value="Unassembled WGS sequence"/>
</dbReference>
<name>A0A2T1E1F3_9CYAN</name>
<protein>
    <submittedName>
        <fullName evidence="1">Histidine kinase</fullName>
    </submittedName>
</protein>
<comment type="caution">
    <text evidence="1">The sequence shown here is derived from an EMBL/GenBank/DDBJ whole genome shotgun (WGS) entry which is preliminary data.</text>
</comment>
<proteinExistence type="predicted"/>
<reference evidence="2" key="1">
    <citation type="submission" date="2018-02" db="EMBL/GenBank/DDBJ databases">
        <authorList>
            <person name="Moore K."/>
            <person name="Momper L."/>
        </authorList>
    </citation>
    <scope>NUCLEOTIDE SEQUENCE [LARGE SCALE GENOMIC DNA]</scope>
    <source>
        <strain evidence="2">ULC18</strain>
    </source>
</reference>
<gene>
    <name evidence="1" type="ORF">C7B82_19395</name>
</gene>
<dbReference type="EMBL" id="PVWK01000103">
    <property type="protein sequence ID" value="PSB26585.1"/>
    <property type="molecule type" value="Genomic_DNA"/>
</dbReference>
<sequence length="128" mass="14746">MPHPCHIVVANNPAIIYASRNGTPDRVLPILKPFLDTFWQERDLAGEDSETPACLVAQIIVRFGFELCEDDFSNLRVGVSYNPKAEYLYWISPQRDVSVWVTESRYRKEPTMGLEGCRRWEGEGDQRL</sequence>
<dbReference type="AlphaFoldDB" id="A0A2T1E1F3"/>
<dbReference type="RefSeq" id="WP_106257932.1">
    <property type="nucleotide sequence ID" value="NZ_CAWNSW010000072.1"/>
</dbReference>
<evidence type="ECO:0000313" key="2">
    <source>
        <dbReference type="Proteomes" id="UP000239576"/>
    </source>
</evidence>
<organism evidence="1 2">
    <name type="scientific">Stenomitos frigidus ULC18</name>
    <dbReference type="NCBI Taxonomy" id="2107698"/>
    <lineage>
        <taxon>Bacteria</taxon>
        <taxon>Bacillati</taxon>
        <taxon>Cyanobacteriota</taxon>
        <taxon>Cyanophyceae</taxon>
        <taxon>Leptolyngbyales</taxon>
        <taxon>Leptolyngbyaceae</taxon>
        <taxon>Stenomitos</taxon>
    </lineage>
</organism>